<dbReference type="Pfam" id="PF01553">
    <property type="entry name" value="Acyltransferase"/>
    <property type="match status" value="1"/>
</dbReference>
<proteinExistence type="predicted"/>
<evidence type="ECO:0000259" key="4">
    <source>
        <dbReference type="SMART" id="SM00563"/>
    </source>
</evidence>
<evidence type="ECO:0000313" key="5">
    <source>
        <dbReference type="EMBL" id="AHF25270.1"/>
    </source>
</evidence>
<dbReference type="EMBL" id="KC246826">
    <property type="protein sequence ID" value="AHF25270.1"/>
    <property type="molecule type" value="Genomic_DNA"/>
</dbReference>
<keyword evidence="3" id="KW-0812">Transmembrane</keyword>
<dbReference type="InterPro" id="IPR002123">
    <property type="entry name" value="Plipid/glycerol_acylTrfase"/>
</dbReference>
<reference evidence="5" key="1">
    <citation type="journal article" date="2013" name="PLoS ONE">
        <title>Metagenomic insights into the carbohydrate-active enzymes carried by the microorganisms adhering to solid digesta in the rumen of cows.</title>
        <authorList>
            <person name="Wang L."/>
            <person name="Hatem A."/>
            <person name="Catalyurek U.V."/>
            <person name="Morrison M."/>
            <person name="Yu Z."/>
        </authorList>
    </citation>
    <scope>NUCLEOTIDE SEQUENCE</scope>
</reference>
<keyword evidence="3" id="KW-1133">Transmembrane helix</keyword>
<keyword evidence="3" id="KW-0472">Membrane</keyword>
<keyword evidence="2 5" id="KW-0012">Acyltransferase</keyword>
<protein>
    <submittedName>
        <fullName evidence="5">Phospholipid/glycerol acyltransferase</fullName>
    </submittedName>
</protein>
<dbReference type="PANTHER" id="PTHR10434">
    <property type="entry name" value="1-ACYL-SN-GLYCEROL-3-PHOSPHATE ACYLTRANSFERASE"/>
    <property type="match status" value="1"/>
</dbReference>
<evidence type="ECO:0000256" key="3">
    <source>
        <dbReference type="SAM" id="Phobius"/>
    </source>
</evidence>
<dbReference type="SMART" id="SM00563">
    <property type="entry name" value="PlsC"/>
    <property type="match status" value="1"/>
</dbReference>
<feature type="domain" description="Phospholipid/glycerol acyltransferase" evidence="4">
    <location>
        <begin position="109"/>
        <end position="222"/>
    </location>
</feature>
<sequence length="452" mass="51386">METKKAPKKGRLGILLLSAVLPLLFLCFLAAAGKAFLVRRPTLAWLMLAAALLSEAVFVHLLRTVFQKDEGTPDSIVYSLIFLLVRLWHGKRPRPVVDDELMRGLDAPYVLLANHQSFFDFYYISQMAHPRAPTYLVNEYYCTRPVLKTLAKKAGIIPKKLFTAEVSPAVSILRMLRKGYPVVIFPEGRLSPDGRTNAIPEIGGAFYRRLGADLVLVKLQGAYFSYPKWRRRRFRSEIRLRVAEVIRKEELRAMSAEELDRRIVKALDVDESEAPLCVYPQKNKAVGLENILYRCPDCGALYTVVSHGNELRCTACGRVHSLGSDYRFSDEPHTIGGWYDRIREAERPLLDDFRLETEVETVIHGADGGPKRKERGICTLDPTGFSYRSDSTAFSLPAEKLPALAYSSGAEFELYHENELYYFYPTAQRQQCARWALLVDLLAEKRRERGTT</sequence>
<dbReference type="PANTHER" id="PTHR10434:SF11">
    <property type="entry name" value="1-ACYL-SN-GLYCEROL-3-PHOSPHATE ACYLTRANSFERASE"/>
    <property type="match status" value="1"/>
</dbReference>
<evidence type="ECO:0000256" key="1">
    <source>
        <dbReference type="ARBA" id="ARBA00022679"/>
    </source>
</evidence>
<dbReference type="GO" id="GO:0003841">
    <property type="term" value="F:1-acylglycerol-3-phosphate O-acyltransferase activity"/>
    <property type="evidence" value="ECO:0007669"/>
    <property type="project" value="TreeGrafter"/>
</dbReference>
<keyword evidence="1 5" id="KW-0808">Transferase</keyword>
<accession>W0FQJ4</accession>
<evidence type="ECO:0000256" key="2">
    <source>
        <dbReference type="ARBA" id="ARBA00023315"/>
    </source>
</evidence>
<dbReference type="SUPFAM" id="SSF69593">
    <property type="entry name" value="Glycerol-3-phosphate (1)-acyltransferase"/>
    <property type="match status" value="1"/>
</dbReference>
<name>W0FQJ4_9BACT</name>
<dbReference type="GO" id="GO:0006654">
    <property type="term" value="P:phosphatidic acid biosynthetic process"/>
    <property type="evidence" value="ECO:0007669"/>
    <property type="project" value="TreeGrafter"/>
</dbReference>
<organism evidence="5">
    <name type="scientific">uncultured bacterium Contig1604</name>
    <dbReference type="NCBI Taxonomy" id="1393470"/>
    <lineage>
        <taxon>Bacteria</taxon>
        <taxon>environmental samples</taxon>
    </lineage>
</organism>
<dbReference type="CDD" id="cd07989">
    <property type="entry name" value="LPLAT_AGPAT-like"/>
    <property type="match status" value="1"/>
</dbReference>
<dbReference type="AlphaFoldDB" id="W0FQJ4"/>
<feature type="transmembrane region" description="Helical" evidence="3">
    <location>
        <begin position="42"/>
        <end position="62"/>
    </location>
</feature>